<dbReference type="PANTHER" id="PTHR36307:SF1">
    <property type="entry name" value="FLAGELLA BASAL BODY P-RING FORMATION PROTEIN FLGA"/>
    <property type="match status" value="1"/>
</dbReference>
<dbReference type="OrthoDB" id="344241at2"/>
<keyword evidence="2" id="KW-0969">Cilium</keyword>
<dbReference type="InterPro" id="IPR039246">
    <property type="entry name" value="Flagellar_FlgA"/>
</dbReference>
<keyword evidence="3" id="KW-1185">Reference proteome</keyword>
<accession>A0A2P2DB33</accession>
<gene>
    <name evidence="2" type="primary">flgA</name>
    <name evidence="2" type="ORF">LPTSP2_10690</name>
</gene>
<dbReference type="InterPro" id="IPR017585">
    <property type="entry name" value="SAF_FlgA"/>
</dbReference>
<evidence type="ECO:0000313" key="3">
    <source>
        <dbReference type="Proteomes" id="UP000245206"/>
    </source>
</evidence>
<dbReference type="EMBL" id="BFAZ01000006">
    <property type="protein sequence ID" value="GBF41788.1"/>
    <property type="molecule type" value="Genomic_DNA"/>
</dbReference>
<dbReference type="Proteomes" id="UP000245206">
    <property type="component" value="Unassembled WGS sequence"/>
</dbReference>
<sequence length="313" mass="35331">MKIWISILLSLVLCLPLFANKDDNRLYLKPKTIVGMGEVRLSEFTNWKGNWNPIVFRNVKTPILLSPESLSDMITTLYTKEFGEGISFQVMGKEGILLPKTSNVSKTELEESLWKALSVASQNGLGEMGENFRIQSEKESFPIISGTSPVWRSLGRSLHAGKRLFPLDFYFEGKLVHSESVPFLIEEKKKAYFTTKEIPAKTVLTENDVELRSFFSADSFREFTEENPVGKTALNGFLPDTAIEKKQVRTLHTIERGQEVELVYTIGNLLLKIKTRALASGNKGEEIPLLNLASQKTIRARVQNEGVCLLEER</sequence>
<organism evidence="2 3">
    <name type="scientific">Leptospira ellinghausenii</name>
    <dbReference type="NCBI Taxonomy" id="1917822"/>
    <lineage>
        <taxon>Bacteria</taxon>
        <taxon>Pseudomonadati</taxon>
        <taxon>Spirochaetota</taxon>
        <taxon>Spirochaetia</taxon>
        <taxon>Leptospirales</taxon>
        <taxon>Leptospiraceae</taxon>
        <taxon>Leptospira</taxon>
    </lineage>
</organism>
<dbReference type="GO" id="GO:0044780">
    <property type="term" value="P:bacterial-type flagellum assembly"/>
    <property type="evidence" value="ECO:0007669"/>
    <property type="project" value="InterPro"/>
</dbReference>
<dbReference type="NCBIfam" id="TIGR03170">
    <property type="entry name" value="flgA_cterm"/>
    <property type="match status" value="1"/>
</dbReference>
<comment type="caution">
    <text evidence="2">The sequence shown here is derived from an EMBL/GenBank/DDBJ whole genome shotgun (WGS) entry which is preliminary data.</text>
</comment>
<dbReference type="AlphaFoldDB" id="A0A2P2DB33"/>
<proteinExistence type="predicted"/>
<keyword evidence="2" id="KW-0966">Cell projection</keyword>
<dbReference type="PANTHER" id="PTHR36307">
    <property type="entry name" value="FLAGELLA BASAL BODY P-RING FORMATION PROTEIN FLGA"/>
    <property type="match status" value="1"/>
</dbReference>
<evidence type="ECO:0000313" key="2">
    <source>
        <dbReference type="EMBL" id="GBF41788.1"/>
    </source>
</evidence>
<evidence type="ECO:0000259" key="1">
    <source>
        <dbReference type="Pfam" id="PF13144"/>
    </source>
</evidence>
<keyword evidence="2" id="KW-0282">Flagellum</keyword>
<dbReference type="Pfam" id="PF13144">
    <property type="entry name" value="ChapFlgA"/>
    <property type="match status" value="1"/>
</dbReference>
<dbReference type="RefSeq" id="WP_108958961.1">
    <property type="nucleotide sequence ID" value="NZ_BFAZ01000006.1"/>
</dbReference>
<reference evidence="3" key="1">
    <citation type="journal article" date="2019" name="Microbiol. Immunol.">
        <title>Molecular and phenotypic characterization of Leptospira johnsonii sp. nov., Leptospira ellinghausenii sp. nov. and Leptospira ryugenii sp. nov. isolated from soil and water in Japan.</title>
        <authorList>
            <person name="Masuzawa T."/>
            <person name="Saito M."/>
            <person name="Nakao R."/>
            <person name="Nikaido Y."/>
            <person name="Matsumoto M."/>
            <person name="Ogawa M."/>
            <person name="Yokoyama M."/>
            <person name="Hidaka Y."/>
            <person name="Tomita J."/>
            <person name="Sakakibara K."/>
            <person name="Suzuki K."/>
            <person name="Yasuda S."/>
            <person name="Sato H."/>
            <person name="Yamaguchi M."/>
            <person name="Yoshida S.I."/>
            <person name="Koizumi N."/>
            <person name="Kawamura Y."/>
        </authorList>
    </citation>
    <scope>NUCLEOTIDE SEQUENCE [LARGE SCALE GENOMIC DNA]</scope>
    <source>
        <strain evidence="3">E18</strain>
    </source>
</reference>
<name>A0A2P2DB33_9LEPT</name>
<protein>
    <submittedName>
        <fullName evidence="2">Endoflagellar basal body P-ring biosynthesis protein</fullName>
    </submittedName>
</protein>
<feature type="domain" description="Flagella basal body P-ring formation protein FlgA SAF" evidence="1">
    <location>
        <begin position="191"/>
        <end position="306"/>
    </location>
</feature>
<dbReference type="Gene3D" id="2.30.30.760">
    <property type="match status" value="1"/>
</dbReference>